<feature type="compositionally biased region" description="Basic and acidic residues" evidence="5">
    <location>
        <begin position="424"/>
        <end position="438"/>
    </location>
</feature>
<dbReference type="GO" id="GO:0016788">
    <property type="term" value="F:hydrolase activity, acting on ester bonds"/>
    <property type="evidence" value="ECO:0007669"/>
    <property type="project" value="InterPro"/>
</dbReference>
<protein>
    <submittedName>
        <fullName evidence="7">GDSL-like Lipase/Acylhydrolase superfamily protein</fullName>
    </submittedName>
</protein>
<feature type="chain" id="PRO_5029613572" evidence="6">
    <location>
        <begin position="21"/>
        <end position="498"/>
    </location>
</feature>
<name>A0A7J0EW40_9ERIC</name>
<comment type="caution">
    <text evidence="7">The sequence shown here is derived from an EMBL/GenBank/DDBJ whole genome shotgun (WGS) entry which is preliminary data.</text>
</comment>
<dbReference type="CDD" id="cd01837">
    <property type="entry name" value="SGNH_plant_lipase_like"/>
    <property type="match status" value="1"/>
</dbReference>
<dbReference type="InterPro" id="IPR001087">
    <property type="entry name" value="GDSL"/>
</dbReference>
<evidence type="ECO:0000256" key="1">
    <source>
        <dbReference type="ARBA" id="ARBA00008668"/>
    </source>
</evidence>
<feature type="signal peptide" evidence="6">
    <location>
        <begin position="1"/>
        <end position="20"/>
    </location>
</feature>
<keyword evidence="4" id="KW-0325">Glycoprotein</keyword>
<keyword evidence="2 6" id="KW-0732">Signal</keyword>
<dbReference type="Proteomes" id="UP000585474">
    <property type="component" value="Unassembled WGS sequence"/>
</dbReference>
<evidence type="ECO:0000256" key="5">
    <source>
        <dbReference type="SAM" id="MobiDB-lite"/>
    </source>
</evidence>
<dbReference type="PANTHER" id="PTHR22835:SF536">
    <property type="entry name" value="OS05G0401000 PROTEIN"/>
    <property type="match status" value="1"/>
</dbReference>
<keyword evidence="8" id="KW-1185">Reference proteome</keyword>
<evidence type="ECO:0000313" key="8">
    <source>
        <dbReference type="Proteomes" id="UP000585474"/>
    </source>
</evidence>
<evidence type="ECO:0000256" key="6">
    <source>
        <dbReference type="SAM" id="SignalP"/>
    </source>
</evidence>
<comment type="similarity">
    <text evidence="1">Belongs to the 'GDSL' lipolytic enzyme family.</text>
</comment>
<sequence>MIELKTLIFLALLTLSFTDSFPVQYPAVFNFGDSNSDTGELVAGRGVLLGLPYGRAYNFSKLNGRISDGRLIVDFLMDALGLPFLNPYLNAIGVPSFKNGCNFAAAGCTVLPATGLSICPYSLQIQVAQFRRFKALALELQSESKELHRYLPSEDYFSKGLYMFDIGQNDLGGDFDSMSSHQVLYEEGVRNFWVHNMRAIGCMASAIFSFGSDQSSFDELGCLKSHNQAAKLFNQQLHELWRKLKSQYSDANVTYTNIFAIHLDLITNHSRYGFKQPIMACCGYGAPPLNYDSGISCGQTQVLDGRSVTAKACNDGAEYVSWDGTHLTDAANRFISSQILTGKYFDPLFSDKMPFLLKPECQNQLLDFTMERFKAAALKLMTFGCSFCRGLSPDLADYESEQSIFISTNNGLSQDGKGLEPIQDEDKTDHEKKPDYETQVKGPPKKMVSINDRAEVVVFSTKKKKRMKSTDKLPSMESENDEELKPNKLILKVGSNVK</sequence>
<dbReference type="EMBL" id="BJWL01000007">
    <property type="protein sequence ID" value="GFY90608.1"/>
    <property type="molecule type" value="Genomic_DNA"/>
</dbReference>
<dbReference type="PANTHER" id="PTHR22835">
    <property type="entry name" value="ZINC FINGER FYVE DOMAIN CONTAINING PROTEIN"/>
    <property type="match status" value="1"/>
</dbReference>
<evidence type="ECO:0000256" key="3">
    <source>
        <dbReference type="ARBA" id="ARBA00022801"/>
    </source>
</evidence>
<evidence type="ECO:0000256" key="2">
    <source>
        <dbReference type="ARBA" id="ARBA00022729"/>
    </source>
</evidence>
<dbReference type="Gene3D" id="3.40.50.1110">
    <property type="entry name" value="SGNH hydrolase"/>
    <property type="match status" value="1"/>
</dbReference>
<dbReference type="Pfam" id="PF00657">
    <property type="entry name" value="Lipase_GDSL"/>
    <property type="match status" value="1"/>
</dbReference>
<reference evidence="7 8" key="1">
    <citation type="submission" date="2019-07" db="EMBL/GenBank/DDBJ databases">
        <title>De Novo Assembly of kiwifruit Actinidia rufa.</title>
        <authorList>
            <person name="Sugita-Konishi S."/>
            <person name="Sato K."/>
            <person name="Mori E."/>
            <person name="Abe Y."/>
            <person name="Kisaki G."/>
            <person name="Hamano K."/>
            <person name="Suezawa K."/>
            <person name="Otani M."/>
            <person name="Fukuda T."/>
            <person name="Manabe T."/>
            <person name="Gomi K."/>
            <person name="Tabuchi M."/>
            <person name="Akimitsu K."/>
            <person name="Kataoka I."/>
        </authorList>
    </citation>
    <scope>NUCLEOTIDE SEQUENCE [LARGE SCALE GENOMIC DNA]</scope>
    <source>
        <strain evidence="8">cv. Fuchu</strain>
    </source>
</reference>
<evidence type="ECO:0000313" key="7">
    <source>
        <dbReference type="EMBL" id="GFY90608.1"/>
    </source>
</evidence>
<keyword evidence="3 7" id="KW-0378">Hydrolase</keyword>
<dbReference type="AlphaFoldDB" id="A0A7J0EW40"/>
<accession>A0A7J0EW40</accession>
<evidence type="ECO:0000256" key="4">
    <source>
        <dbReference type="ARBA" id="ARBA00023180"/>
    </source>
</evidence>
<gene>
    <name evidence="7" type="ORF">Acr_07g0008050</name>
</gene>
<dbReference type="InterPro" id="IPR036514">
    <property type="entry name" value="SGNH_hydro_sf"/>
</dbReference>
<organism evidence="7 8">
    <name type="scientific">Actinidia rufa</name>
    <dbReference type="NCBI Taxonomy" id="165716"/>
    <lineage>
        <taxon>Eukaryota</taxon>
        <taxon>Viridiplantae</taxon>
        <taxon>Streptophyta</taxon>
        <taxon>Embryophyta</taxon>
        <taxon>Tracheophyta</taxon>
        <taxon>Spermatophyta</taxon>
        <taxon>Magnoliopsida</taxon>
        <taxon>eudicotyledons</taxon>
        <taxon>Gunneridae</taxon>
        <taxon>Pentapetalae</taxon>
        <taxon>asterids</taxon>
        <taxon>Ericales</taxon>
        <taxon>Actinidiaceae</taxon>
        <taxon>Actinidia</taxon>
    </lineage>
</organism>
<dbReference type="InterPro" id="IPR035669">
    <property type="entry name" value="SGNH_plant_lipase-like"/>
</dbReference>
<feature type="region of interest" description="Disordered" evidence="5">
    <location>
        <begin position="461"/>
        <end position="498"/>
    </location>
</feature>
<dbReference type="OrthoDB" id="1600564at2759"/>
<feature type="region of interest" description="Disordered" evidence="5">
    <location>
        <begin position="409"/>
        <end position="447"/>
    </location>
</feature>
<proteinExistence type="inferred from homology"/>